<keyword evidence="4" id="KW-1185">Reference proteome</keyword>
<evidence type="ECO:0000313" key="4">
    <source>
        <dbReference type="Proteomes" id="UP000694888"/>
    </source>
</evidence>
<proteinExistence type="predicted"/>
<protein>
    <submittedName>
        <fullName evidence="5">Uncharacterized protein LOC101856230</fullName>
    </submittedName>
</protein>
<dbReference type="InterPro" id="IPR001073">
    <property type="entry name" value="C1q_dom"/>
</dbReference>
<feature type="region of interest" description="Disordered" evidence="1">
    <location>
        <begin position="111"/>
        <end position="144"/>
    </location>
</feature>
<evidence type="ECO:0000256" key="1">
    <source>
        <dbReference type="SAM" id="MobiDB-lite"/>
    </source>
</evidence>
<dbReference type="Proteomes" id="UP000694888">
    <property type="component" value="Unplaced"/>
</dbReference>
<dbReference type="InterPro" id="IPR008983">
    <property type="entry name" value="Tumour_necrosis_fac-like_dom"/>
</dbReference>
<evidence type="ECO:0000259" key="3">
    <source>
        <dbReference type="SMART" id="SM00110"/>
    </source>
</evidence>
<name>A0ABM0K908_APLCA</name>
<feature type="signal peptide" evidence="2">
    <location>
        <begin position="1"/>
        <end position="23"/>
    </location>
</feature>
<dbReference type="Gene3D" id="2.60.120.40">
    <property type="match status" value="1"/>
</dbReference>
<keyword evidence="2" id="KW-0732">Signal</keyword>
<feature type="chain" id="PRO_5047316070" evidence="2">
    <location>
        <begin position="24"/>
        <end position="281"/>
    </location>
</feature>
<feature type="compositionally biased region" description="Acidic residues" evidence="1">
    <location>
        <begin position="122"/>
        <end position="132"/>
    </location>
</feature>
<dbReference type="SMART" id="SM00110">
    <property type="entry name" value="C1Q"/>
    <property type="match status" value="1"/>
</dbReference>
<feature type="region of interest" description="Disordered" evidence="1">
    <location>
        <begin position="48"/>
        <end position="69"/>
    </location>
</feature>
<dbReference type="Pfam" id="PF00386">
    <property type="entry name" value="C1q"/>
    <property type="match status" value="1"/>
</dbReference>
<organism evidence="4 5">
    <name type="scientific">Aplysia californica</name>
    <name type="common">California sea hare</name>
    <dbReference type="NCBI Taxonomy" id="6500"/>
    <lineage>
        <taxon>Eukaryota</taxon>
        <taxon>Metazoa</taxon>
        <taxon>Spiralia</taxon>
        <taxon>Lophotrochozoa</taxon>
        <taxon>Mollusca</taxon>
        <taxon>Gastropoda</taxon>
        <taxon>Heterobranchia</taxon>
        <taxon>Euthyneura</taxon>
        <taxon>Tectipleura</taxon>
        <taxon>Aplysiida</taxon>
        <taxon>Aplysioidea</taxon>
        <taxon>Aplysiidae</taxon>
        <taxon>Aplysia</taxon>
    </lineage>
</organism>
<dbReference type="SUPFAM" id="SSF49842">
    <property type="entry name" value="TNF-like"/>
    <property type="match status" value="1"/>
</dbReference>
<gene>
    <name evidence="5" type="primary">LOC101856230</name>
</gene>
<dbReference type="GeneID" id="101856230"/>
<evidence type="ECO:0000313" key="5">
    <source>
        <dbReference type="RefSeq" id="XP_005111741.1"/>
    </source>
</evidence>
<evidence type="ECO:0000256" key="2">
    <source>
        <dbReference type="SAM" id="SignalP"/>
    </source>
</evidence>
<dbReference type="RefSeq" id="XP_005111741.1">
    <property type="nucleotide sequence ID" value="XM_005111684.1"/>
</dbReference>
<accession>A0ABM0K908</accession>
<feature type="compositionally biased region" description="Low complexity" evidence="1">
    <location>
        <begin position="133"/>
        <end position="144"/>
    </location>
</feature>
<feature type="domain" description="C1q" evidence="3">
    <location>
        <begin position="156"/>
        <end position="281"/>
    </location>
</feature>
<reference evidence="5" key="1">
    <citation type="submission" date="2025-08" db="UniProtKB">
        <authorList>
            <consortium name="RefSeq"/>
        </authorList>
    </citation>
    <scope>IDENTIFICATION</scope>
</reference>
<sequence>MAVFQCVFFGLIILTAQIGDVGAKGLGEKDDDDMAAESIKEMMGKLDSVLRQQQQPQHSRDAEPVSTPCYDVTSGRSVVTQICDKISSLEGRLAKTRSCPDYVDWVRADQTETKKKRKPSAEEQEDEEDSSDDSSTSKSTTDNSITLTQLKEELEKLQRKTVFFARQEYVLPSNVTHQRLQGYQTTVNKGFNFFPNTGEFKALYQGIYHFSLSFLKAKEFPLEACLVVDDQVIATARDDQQAYIDLMTPLEPGQKVWADVTTTNLTEDNEVTLTFSGYLVN</sequence>